<feature type="region of interest" description="Disordered" evidence="1">
    <location>
        <begin position="1"/>
        <end position="21"/>
    </location>
</feature>
<sequence length="100" mass="11203">MGIFDGPGADHSGPPEREEVDDHDLLTYGEAGVRLYHEVDKQRRLVAELESVGAEPGAITYARDRLIALEAAQERNRRAPINDENFESFFGYKGTARRNT</sequence>
<gene>
    <name evidence="2" type="ORF">RVF87_17715</name>
</gene>
<dbReference type="RefSeq" id="WP_066172061.1">
    <property type="nucleotide sequence ID" value="NZ_CP136137.1"/>
</dbReference>
<evidence type="ECO:0000256" key="1">
    <source>
        <dbReference type="SAM" id="MobiDB-lite"/>
    </source>
</evidence>
<reference evidence="2 3" key="1">
    <citation type="journal article" date="2023" name="Virus Evol.">
        <title>Computational host range prediction-The good, the bad, and the ugly.</title>
        <authorList>
            <person name="Howell A.A."/>
            <person name="Versoza C.J."/>
            <person name="Pfeifer S.P."/>
        </authorList>
    </citation>
    <scope>NUCLEOTIDE SEQUENCE [LARGE SCALE GENOMIC DNA]</scope>
    <source>
        <strain evidence="2 3">1610/1b</strain>
    </source>
</reference>
<proteinExistence type="predicted"/>
<keyword evidence="3" id="KW-1185">Reference proteome</keyword>
<protein>
    <submittedName>
        <fullName evidence="2">Acyl-CoA synthase</fullName>
    </submittedName>
</protein>
<dbReference type="EMBL" id="CP136137">
    <property type="protein sequence ID" value="WYY06868.1"/>
    <property type="molecule type" value="Genomic_DNA"/>
</dbReference>
<evidence type="ECO:0000313" key="2">
    <source>
        <dbReference type="EMBL" id="WYY06868.1"/>
    </source>
</evidence>
<evidence type="ECO:0000313" key="3">
    <source>
        <dbReference type="Proteomes" id="UP001479933"/>
    </source>
</evidence>
<organism evidence="2 3">
    <name type="scientific">Gordonia hydrophobica</name>
    <dbReference type="NCBI Taxonomy" id="40516"/>
    <lineage>
        <taxon>Bacteria</taxon>
        <taxon>Bacillati</taxon>
        <taxon>Actinomycetota</taxon>
        <taxon>Actinomycetes</taxon>
        <taxon>Mycobacteriales</taxon>
        <taxon>Gordoniaceae</taxon>
        <taxon>Gordonia</taxon>
    </lineage>
</organism>
<accession>A0ABZ2TZI9</accession>
<dbReference type="Proteomes" id="UP001479933">
    <property type="component" value="Chromosome"/>
</dbReference>
<name>A0ABZ2TZI9_9ACTN</name>